<feature type="domain" description="C2 NT-type" evidence="2">
    <location>
        <begin position="7"/>
        <end position="164"/>
    </location>
</feature>
<dbReference type="AlphaFoldDB" id="A0A1J4ML07"/>
<gene>
    <name evidence="3" type="ORF">cand_018240</name>
</gene>
<dbReference type="Proteomes" id="UP000186804">
    <property type="component" value="Unassembled WGS sequence"/>
</dbReference>
<evidence type="ECO:0000313" key="3">
    <source>
        <dbReference type="EMBL" id="OII73541.1"/>
    </source>
</evidence>
<dbReference type="InterPro" id="IPR019448">
    <property type="entry name" value="NT-C2"/>
</dbReference>
<keyword evidence="4" id="KW-1185">Reference proteome</keyword>
<protein>
    <recommendedName>
        <fullName evidence="2">C2 NT-type domain-containing protein</fullName>
    </recommendedName>
</protein>
<keyword evidence="1" id="KW-0175">Coiled coil</keyword>
<feature type="coiled-coil region" evidence="1">
    <location>
        <begin position="462"/>
        <end position="511"/>
    </location>
</feature>
<evidence type="ECO:0000259" key="2">
    <source>
        <dbReference type="PROSITE" id="PS51840"/>
    </source>
</evidence>
<sequence>MRIIRAAKHIRQYGEKFRYELRVENINVILLEECEIKIDWIRGPKRTSGKESVLCVNGSTIHPFYESLVLIVTLFRNLPQKSGRLTSKGSDEYLPKDSRLIIYAKYKDNPIAVVIGEVPLELSSFVNNYKRLDSKLISPTRVEIPLIKCSDPNAYIEFYINCISLGQISDDFDDTASMMSGFTTVTNETLLIGALNTPDTGNTTIQMENFKPKYISTTNSISKNSSSNIITEIKESINESALGIPMFSINEETEIENHLNKEAEERTETESIINENDITCKFQAQPMIMYKTTQPYYSNPVINSNNIMNTSINQDMRNPNIINNLNSYNGPEKNIIMGDYCHDSNIISKGIDININSATDSSPSSKELLIQRLQMGQEEYRRKLEECNVEINSLNQQLQIYIEREKSWKQRESDLMKEIQQLRVETNLGNELYKSKSEISGDIQNFDSKNQKFVNFNDYCLLQQEVSELTAIRDELRRLREADKYVYERHIKQLEDQMEDLLKQLSQIQQTQKSDHIQDEVEAEFFSQNGNSSFFATATSQTIDYNTGGTNYCESSQTNFLGKKSNTIVDNKLFDITNDNNQYSKSIDTSKNNKYEIDEIEKELIKTKLTLAQTETAYQVEINNLKTKLERQRKQLLAYSLYVGNLEVINANLKYGTNSIISSNQFIENNYDQSIESNYNINEIHKKGKISSNFRIKSNYSLYSYLKNMKFRLK</sequence>
<feature type="coiled-coil region" evidence="1">
    <location>
        <begin position="370"/>
        <end position="411"/>
    </location>
</feature>
<dbReference type="VEuPathDB" id="CryptoDB:cand_018240"/>
<dbReference type="OrthoDB" id="340336at2759"/>
<comment type="caution">
    <text evidence="3">The sequence shown here is derived from an EMBL/GenBank/DDBJ whole genome shotgun (WGS) entry which is preliminary data.</text>
</comment>
<evidence type="ECO:0000313" key="4">
    <source>
        <dbReference type="Proteomes" id="UP000186804"/>
    </source>
</evidence>
<organism evidence="3 4">
    <name type="scientific">Cryptosporidium andersoni</name>
    <dbReference type="NCBI Taxonomy" id="117008"/>
    <lineage>
        <taxon>Eukaryota</taxon>
        <taxon>Sar</taxon>
        <taxon>Alveolata</taxon>
        <taxon>Apicomplexa</taxon>
        <taxon>Conoidasida</taxon>
        <taxon>Coccidia</taxon>
        <taxon>Eucoccidiorida</taxon>
        <taxon>Eimeriorina</taxon>
        <taxon>Cryptosporidiidae</taxon>
        <taxon>Cryptosporidium</taxon>
    </lineage>
</organism>
<name>A0A1J4ML07_9CRYT</name>
<dbReference type="Pfam" id="PF10358">
    <property type="entry name" value="NT-C2"/>
    <property type="match status" value="1"/>
</dbReference>
<feature type="coiled-coil region" evidence="1">
    <location>
        <begin position="597"/>
        <end position="635"/>
    </location>
</feature>
<dbReference type="GeneID" id="92366009"/>
<dbReference type="EMBL" id="LRBS01000101">
    <property type="protein sequence ID" value="OII73541.1"/>
    <property type="molecule type" value="Genomic_DNA"/>
</dbReference>
<evidence type="ECO:0000256" key="1">
    <source>
        <dbReference type="SAM" id="Coils"/>
    </source>
</evidence>
<proteinExistence type="predicted"/>
<dbReference type="PROSITE" id="PS51840">
    <property type="entry name" value="C2_NT"/>
    <property type="match status" value="1"/>
</dbReference>
<reference evidence="3 4" key="1">
    <citation type="submission" date="2016-10" db="EMBL/GenBank/DDBJ databases">
        <title>Reductive evolution of mitochondrial metabolism and differential evolution of invasion-related proteins in Cryptosporidium.</title>
        <authorList>
            <person name="Liu S."/>
            <person name="Roellig D.M."/>
            <person name="Guo Y."/>
            <person name="Li N."/>
            <person name="Frace M.A."/>
            <person name="Tang K."/>
            <person name="Zhang L."/>
            <person name="Feng Y."/>
            <person name="Xiao L."/>
        </authorList>
    </citation>
    <scope>NUCLEOTIDE SEQUENCE [LARGE SCALE GENOMIC DNA]</scope>
    <source>
        <strain evidence="3">30847</strain>
    </source>
</reference>
<accession>A0A1J4ML07</accession>
<dbReference type="RefSeq" id="XP_067067197.1">
    <property type="nucleotide sequence ID" value="XM_067212058.1"/>
</dbReference>